<accession>A0ABU6XMI4</accession>
<organism evidence="2 3">
    <name type="scientific">Stylosanthes scabra</name>
    <dbReference type="NCBI Taxonomy" id="79078"/>
    <lineage>
        <taxon>Eukaryota</taxon>
        <taxon>Viridiplantae</taxon>
        <taxon>Streptophyta</taxon>
        <taxon>Embryophyta</taxon>
        <taxon>Tracheophyta</taxon>
        <taxon>Spermatophyta</taxon>
        <taxon>Magnoliopsida</taxon>
        <taxon>eudicotyledons</taxon>
        <taxon>Gunneridae</taxon>
        <taxon>Pentapetalae</taxon>
        <taxon>rosids</taxon>
        <taxon>fabids</taxon>
        <taxon>Fabales</taxon>
        <taxon>Fabaceae</taxon>
        <taxon>Papilionoideae</taxon>
        <taxon>50 kb inversion clade</taxon>
        <taxon>dalbergioids sensu lato</taxon>
        <taxon>Dalbergieae</taxon>
        <taxon>Pterocarpus clade</taxon>
        <taxon>Stylosanthes</taxon>
    </lineage>
</organism>
<reference evidence="2 3" key="1">
    <citation type="journal article" date="2023" name="Plants (Basel)">
        <title>Bridging the Gap: Combining Genomics and Transcriptomics Approaches to Understand Stylosanthes scabra, an Orphan Legume from the Brazilian Caatinga.</title>
        <authorList>
            <person name="Ferreira-Neto J.R.C."/>
            <person name="da Silva M.D."/>
            <person name="Binneck E."/>
            <person name="de Melo N.F."/>
            <person name="da Silva R.H."/>
            <person name="de Melo A.L.T.M."/>
            <person name="Pandolfi V."/>
            <person name="Bustamante F.O."/>
            <person name="Brasileiro-Vidal A.C."/>
            <person name="Benko-Iseppon A.M."/>
        </authorList>
    </citation>
    <scope>NUCLEOTIDE SEQUENCE [LARGE SCALE GENOMIC DNA]</scope>
    <source>
        <tissue evidence="2">Leaves</tissue>
    </source>
</reference>
<gene>
    <name evidence="2" type="ORF">PIB30_063929</name>
</gene>
<proteinExistence type="predicted"/>
<feature type="non-terminal residue" evidence="2">
    <location>
        <position position="1"/>
    </location>
</feature>
<evidence type="ECO:0000313" key="2">
    <source>
        <dbReference type="EMBL" id="MED6198208.1"/>
    </source>
</evidence>
<dbReference type="Proteomes" id="UP001341840">
    <property type="component" value="Unassembled WGS sequence"/>
</dbReference>
<feature type="region of interest" description="Disordered" evidence="1">
    <location>
        <begin position="32"/>
        <end position="53"/>
    </location>
</feature>
<keyword evidence="3" id="KW-1185">Reference proteome</keyword>
<protein>
    <submittedName>
        <fullName evidence="2">Uncharacterized protein</fullName>
    </submittedName>
</protein>
<evidence type="ECO:0000256" key="1">
    <source>
        <dbReference type="SAM" id="MobiDB-lite"/>
    </source>
</evidence>
<evidence type="ECO:0000313" key="3">
    <source>
        <dbReference type="Proteomes" id="UP001341840"/>
    </source>
</evidence>
<dbReference type="EMBL" id="JASCZI010212064">
    <property type="protein sequence ID" value="MED6198208.1"/>
    <property type="molecule type" value="Genomic_DNA"/>
</dbReference>
<sequence length="187" mass="20206">ARCKVRGRPAAGFVPASRKLRRILTSLTPSEALSSHTVHKTRRRASSTSPSHLKKRMLGDMHVDALAPAGTFIRCSSENPLSLADGVWNVLKEVSQGATKIPSMGLGSFCSESEMETVWQRTQSSGFDSHLEQVLLGVQDPDPGSQEASELYRIPVVTGLDLLSPGSQALVPCCRGEPRTIKELPLC</sequence>
<name>A0ABU6XMI4_9FABA</name>
<comment type="caution">
    <text evidence="2">The sequence shown here is derived from an EMBL/GenBank/DDBJ whole genome shotgun (WGS) entry which is preliminary data.</text>
</comment>